<dbReference type="Proteomes" id="UP000027265">
    <property type="component" value="Unassembled WGS sequence"/>
</dbReference>
<gene>
    <name evidence="2" type="ORF">JAAARDRAFT_423834</name>
</gene>
<dbReference type="InParanoid" id="A0A067PG70"/>
<sequence length="143" mass="15636">MHGWSNSRILRSPVPPTRQQASSTWTRPLCDEERHHSVAGRTFSSRVVNPCSLNLITMPSIQSYSRLISDAAVPAGADHGGKAQDATGNTVNCKPFRFPVGLLEKIVHEASASDLVAIGSTNDILRNRYASPPVQNPAFRLFR</sequence>
<keyword evidence="3" id="KW-1185">Reference proteome</keyword>
<feature type="region of interest" description="Disordered" evidence="1">
    <location>
        <begin position="1"/>
        <end position="25"/>
    </location>
</feature>
<dbReference type="AlphaFoldDB" id="A0A067PG70"/>
<proteinExistence type="predicted"/>
<dbReference type="HOGENOM" id="CLU_1806441_0_0_1"/>
<name>A0A067PG70_9AGAM</name>
<evidence type="ECO:0000313" key="3">
    <source>
        <dbReference type="Proteomes" id="UP000027265"/>
    </source>
</evidence>
<organism evidence="2 3">
    <name type="scientific">Jaapia argillacea MUCL 33604</name>
    <dbReference type="NCBI Taxonomy" id="933084"/>
    <lineage>
        <taxon>Eukaryota</taxon>
        <taxon>Fungi</taxon>
        <taxon>Dikarya</taxon>
        <taxon>Basidiomycota</taxon>
        <taxon>Agaricomycotina</taxon>
        <taxon>Agaricomycetes</taxon>
        <taxon>Agaricomycetidae</taxon>
        <taxon>Jaapiales</taxon>
        <taxon>Jaapiaceae</taxon>
        <taxon>Jaapia</taxon>
    </lineage>
</organism>
<evidence type="ECO:0000313" key="2">
    <source>
        <dbReference type="EMBL" id="KDQ53809.1"/>
    </source>
</evidence>
<protein>
    <submittedName>
        <fullName evidence="2">Uncharacterized protein</fullName>
    </submittedName>
</protein>
<accession>A0A067PG70</accession>
<reference evidence="3" key="1">
    <citation type="journal article" date="2014" name="Proc. Natl. Acad. Sci. U.S.A.">
        <title>Extensive sampling of basidiomycete genomes demonstrates inadequacy of the white-rot/brown-rot paradigm for wood decay fungi.</title>
        <authorList>
            <person name="Riley R."/>
            <person name="Salamov A.A."/>
            <person name="Brown D.W."/>
            <person name="Nagy L.G."/>
            <person name="Floudas D."/>
            <person name="Held B.W."/>
            <person name="Levasseur A."/>
            <person name="Lombard V."/>
            <person name="Morin E."/>
            <person name="Otillar R."/>
            <person name="Lindquist E.A."/>
            <person name="Sun H."/>
            <person name="LaButti K.M."/>
            <person name="Schmutz J."/>
            <person name="Jabbour D."/>
            <person name="Luo H."/>
            <person name="Baker S.E."/>
            <person name="Pisabarro A.G."/>
            <person name="Walton J.D."/>
            <person name="Blanchette R.A."/>
            <person name="Henrissat B."/>
            <person name="Martin F."/>
            <person name="Cullen D."/>
            <person name="Hibbett D.S."/>
            <person name="Grigoriev I.V."/>
        </authorList>
    </citation>
    <scope>NUCLEOTIDE SEQUENCE [LARGE SCALE GENOMIC DNA]</scope>
    <source>
        <strain evidence="3">MUCL 33604</strain>
    </source>
</reference>
<dbReference type="EMBL" id="KL197732">
    <property type="protein sequence ID" value="KDQ53809.1"/>
    <property type="molecule type" value="Genomic_DNA"/>
</dbReference>
<evidence type="ECO:0000256" key="1">
    <source>
        <dbReference type="SAM" id="MobiDB-lite"/>
    </source>
</evidence>